<evidence type="ECO:0000259" key="3">
    <source>
        <dbReference type="PROSITE" id="PS50119"/>
    </source>
</evidence>
<dbReference type="SUPFAM" id="SSF75011">
    <property type="entry name" value="3-carboxy-cis,cis-mucoante lactonizing enzyme"/>
    <property type="match status" value="1"/>
</dbReference>
<dbReference type="PANTHER" id="PTHR25462">
    <property type="entry name" value="BONUS, ISOFORM C-RELATED"/>
    <property type="match status" value="1"/>
</dbReference>
<dbReference type="InterPro" id="IPR011042">
    <property type="entry name" value="6-blade_b-propeller_TolB-like"/>
</dbReference>
<feature type="domain" description="B box-type" evidence="3">
    <location>
        <begin position="4"/>
        <end position="54"/>
    </location>
</feature>
<gene>
    <name evidence="4" type="ORF">MGAL_10B041867</name>
</gene>
<dbReference type="GO" id="GO:0008270">
    <property type="term" value="F:zinc ion binding"/>
    <property type="evidence" value="ECO:0007669"/>
    <property type="project" value="UniProtKB-KW"/>
</dbReference>
<evidence type="ECO:0000313" key="4">
    <source>
        <dbReference type="EMBL" id="VDI72449.1"/>
    </source>
</evidence>
<evidence type="ECO:0000256" key="2">
    <source>
        <dbReference type="SAM" id="Coils"/>
    </source>
</evidence>
<dbReference type="PANTHER" id="PTHR25462:SF296">
    <property type="entry name" value="MEIOTIC P26, ISOFORM F"/>
    <property type="match status" value="1"/>
</dbReference>
<dbReference type="InterPro" id="IPR000315">
    <property type="entry name" value="Znf_B-box"/>
</dbReference>
<dbReference type="SUPFAM" id="SSF57845">
    <property type="entry name" value="B-box zinc-binding domain"/>
    <property type="match status" value="1"/>
</dbReference>
<dbReference type="PROSITE" id="PS50119">
    <property type="entry name" value="ZF_BBOX"/>
    <property type="match status" value="1"/>
</dbReference>
<dbReference type="Proteomes" id="UP000596742">
    <property type="component" value="Unassembled WGS sequence"/>
</dbReference>
<dbReference type="OrthoDB" id="6265224at2759"/>
<reference evidence="4" key="1">
    <citation type="submission" date="2018-11" db="EMBL/GenBank/DDBJ databases">
        <authorList>
            <person name="Alioto T."/>
            <person name="Alioto T."/>
        </authorList>
    </citation>
    <scope>NUCLEOTIDE SEQUENCE</scope>
</reference>
<dbReference type="Pfam" id="PF22586">
    <property type="entry name" value="ANCHR-like_BBOX"/>
    <property type="match status" value="1"/>
</dbReference>
<protein>
    <recommendedName>
        <fullName evidence="3">B box-type domain-containing protein</fullName>
    </recommendedName>
</protein>
<dbReference type="InterPro" id="IPR047153">
    <property type="entry name" value="TRIM45/56/19-like"/>
</dbReference>
<keyword evidence="2" id="KW-0175">Coiled coil</keyword>
<keyword evidence="1" id="KW-0862">Zinc</keyword>
<keyword evidence="5" id="KW-1185">Reference proteome</keyword>
<proteinExistence type="predicted"/>
<comment type="caution">
    <text evidence="4">The sequence shown here is derived from an EMBL/GenBank/DDBJ whole genome shotgun (WGS) entry which is preliminary data.</text>
</comment>
<dbReference type="Gene3D" id="2.120.10.30">
    <property type="entry name" value="TolB, C-terminal domain"/>
    <property type="match status" value="1"/>
</dbReference>
<organism evidence="4 5">
    <name type="scientific">Mytilus galloprovincialis</name>
    <name type="common">Mediterranean mussel</name>
    <dbReference type="NCBI Taxonomy" id="29158"/>
    <lineage>
        <taxon>Eukaryota</taxon>
        <taxon>Metazoa</taxon>
        <taxon>Spiralia</taxon>
        <taxon>Lophotrochozoa</taxon>
        <taxon>Mollusca</taxon>
        <taxon>Bivalvia</taxon>
        <taxon>Autobranchia</taxon>
        <taxon>Pteriomorphia</taxon>
        <taxon>Mytilida</taxon>
        <taxon>Mytiloidea</taxon>
        <taxon>Mytilidae</taxon>
        <taxon>Mytilinae</taxon>
        <taxon>Mytilus</taxon>
    </lineage>
</organism>
<dbReference type="Gene3D" id="3.30.160.60">
    <property type="entry name" value="Classic Zinc Finger"/>
    <property type="match status" value="1"/>
</dbReference>
<dbReference type="EMBL" id="UYJE01009324">
    <property type="protein sequence ID" value="VDI72449.1"/>
    <property type="molecule type" value="Genomic_DNA"/>
</dbReference>
<evidence type="ECO:0000256" key="1">
    <source>
        <dbReference type="PROSITE-ProRule" id="PRU00024"/>
    </source>
</evidence>
<accession>A0A8B6H0H0</accession>
<name>A0A8B6H0H0_MYTGA</name>
<sequence length="482" mass="54969">MASASGKMCGVCETQLVLREAALWCPECDEGLCSSCEKHHRASKATKNHEVTSVNNYKQLPPEIASIKQNCSDHDKKYQHYCSQHQELCCPLCITTNHKKCDLLAIDEIVKMSKSSALFDVMEQSLEDMTIKLGRIVEDRILNMEKFQEQRQRFETDIKEMRDKINRHLDKLETEIQHDIQAAEQKAQSQTDNLHSKIADHEKSQDELQKNIFATKMFATDLQAFFGGKMFEAEIQKEEMFLKSLTEDGSFQHIHLKFRIDDKMSDILSITKIGEILTIKNPPTITLAMDRNKQAQQSVPKIPKTINDINPTLLNKIEIPKGGRGNNISGCTIMPSGKLVFVDHVNNRLLIHDENGLFDFERPVSQRPVDVTCINEYNVAVTHNEKPYHIEIVNIANKNIVKRIKTSERCYGITNKSGKLIYYESGRGIQTVDITNGRAATTVVKVYDNHDWTYVTTSKDKIYLTDQYSSTVTCYTLTGQKV</sequence>
<keyword evidence="1" id="KW-0863">Zinc-finger</keyword>
<evidence type="ECO:0000313" key="5">
    <source>
        <dbReference type="Proteomes" id="UP000596742"/>
    </source>
</evidence>
<feature type="coiled-coil region" evidence="2">
    <location>
        <begin position="144"/>
        <end position="171"/>
    </location>
</feature>
<dbReference type="CDD" id="cd19757">
    <property type="entry name" value="Bbox1"/>
    <property type="match status" value="1"/>
</dbReference>
<keyword evidence="1" id="KW-0479">Metal-binding</keyword>
<dbReference type="AlphaFoldDB" id="A0A8B6H0H0"/>